<dbReference type="Proteomes" id="UP000281498">
    <property type="component" value="Unassembled WGS sequence"/>
</dbReference>
<dbReference type="OrthoDB" id="573482at2"/>
<dbReference type="AlphaFoldDB" id="A0A3A9K1P0"/>
<proteinExistence type="predicted"/>
<dbReference type="Gene3D" id="1.20.5.420">
    <property type="entry name" value="Immunoglobulin FC, subunit C"/>
    <property type="match status" value="1"/>
</dbReference>
<evidence type="ECO:0000313" key="3">
    <source>
        <dbReference type="Proteomes" id="UP000281498"/>
    </source>
</evidence>
<reference evidence="2 3" key="1">
    <citation type="submission" date="2017-10" db="EMBL/GenBank/DDBJ databases">
        <title>Bacillus sp. nov., a halophilic bacterium isolated from a Keqin Lake.</title>
        <authorList>
            <person name="Wang H."/>
        </authorList>
    </citation>
    <scope>NUCLEOTIDE SEQUENCE [LARGE SCALE GENOMIC DNA]</scope>
    <source>
        <strain evidence="2 3">KCTC 13187</strain>
    </source>
</reference>
<dbReference type="GO" id="GO:0046872">
    <property type="term" value="F:metal ion binding"/>
    <property type="evidence" value="ECO:0007669"/>
    <property type="project" value="InterPro"/>
</dbReference>
<keyword evidence="3" id="KW-1185">Reference proteome</keyword>
<dbReference type="EMBL" id="PDOE01000007">
    <property type="protein sequence ID" value="RKL66279.1"/>
    <property type="molecule type" value="Genomic_DNA"/>
</dbReference>
<organism evidence="2 3">
    <name type="scientific">Salipaludibacillus neizhouensis</name>
    <dbReference type="NCBI Taxonomy" id="885475"/>
    <lineage>
        <taxon>Bacteria</taxon>
        <taxon>Bacillati</taxon>
        <taxon>Bacillota</taxon>
        <taxon>Bacilli</taxon>
        <taxon>Bacillales</taxon>
        <taxon>Bacillaceae</taxon>
    </lineage>
</organism>
<evidence type="ECO:0000313" key="2">
    <source>
        <dbReference type="EMBL" id="RKL66279.1"/>
    </source>
</evidence>
<dbReference type="RefSeq" id="WP_110939060.1">
    <property type="nucleotide sequence ID" value="NZ_KZ614148.1"/>
</dbReference>
<protein>
    <submittedName>
        <fullName evidence="2">Rubrerythrin family protein</fullName>
    </submittedName>
</protein>
<dbReference type="Gene3D" id="1.20.1260.10">
    <property type="match status" value="1"/>
</dbReference>
<sequence length="154" mass="18191">MDQPLYYYNYNPYDGYFRGEPDTHLVNDIQTALNGELRAFNRNENLINKADTKELKKRIAEMQKDEQDHIKAFRSIYSNLTGRQPTIEKTVSYPKDLIEGLESAFKEEQETVDFYLDIADRAQDMKIKEMFGRAASNKQNHAVWLLYYFHLKGH</sequence>
<gene>
    <name evidence="2" type="ORF">CR203_15400</name>
</gene>
<dbReference type="Pfam" id="PF02915">
    <property type="entry name" value="Rubrerythrin"/>
    <property type="match status" value="1"/>
</dbReference>
<evidence type="ECO:0000259" key="1">
    <source>
        <dbReference type="Pfam" id="PF02915"/>
    </source>
</evidence>
<feature type="domain" description="Rubrerythrin diiron-binding" evidence="1">
    <location>
        <begin position="30"/>
        <end position="142"/>
    </location>
</feature>
<name>A0A3A9K1P0_9BACI</name>
<accession>A0A3A9K1P0</accession>
<dbReference type="InterPro" id="IPR003251">
    <property type="entry name" value="Rr_diiron-bd_dom"/>
</dbReference>
<dbReference type="CDD" id="cd00657">
    <property type="entry name" value="Ferritin_like"/>
    <property type="match status" value="1"/>
</dbReference>
<dbReference type="SUPFAM" id="SSF47240">
    <property type="entry name" value="Ferritin-like"/>
    <property type="match status" value="1"/>
</dbReference>
<dbReference type="InterPro" id="IPR012347">
    <property type="entry name" value="Ferritin-like"/>
</dbReference>
<comment type="caution">
    <text evidence="2">The sequence shown here is derived from an EMBL/GenBank/DDBJ whole genome shotgun (WGS) entry which is preliminary data.</text>
</comment>
<dbReference type="GO" id="GO:0016491">
    <property type="term" value="F:oxidoreductase activity"/>
    <property type="evidence" value="ECO:0007669"/>
    <property type="project" value="InterPro"/>
</dbReference>
<dbReference type="InterPro" id="IPR009078">
    <property type="entry name" value="Ferritin-like_SF"/>
</dbReference>